<evidence type="ECO:0000256" key="5">
    <source>
        <dbReference type="ARBA" id="ARBA00023136"/>
    </source>
</evidence>
<dbReference type="Proteomes" id="UP000282460">
    <property type="component" value="Unassembled WGS sequence"/>
</dbReference>
<dbReference type="PRINTS" id="PR01035">
    <property type="entry name" value="TCRTETA"/>
</dbReference>
<gene>
    <name evidence="8" type="ORF">D9V28_06750</name>
</gene>
<sequence>MSDAPLLKNRDFRLLLIGQTTSQLGAQVSGVAIPLLAVLTLDASPIELGLVTASSTLAFALIGLPAGAWLDRWRKLPVLVASDLIRALLLVTIPLAALFGVLTIIQLVIVALLTGFARVFFDVGYQSYLPSVMGKERILAGNSFMEAIRASGQVVGPGLGGGLVALVGGASVVLLQSVTFVVSAVCLIGIRTREAPVPAHPDRPRLWTQIVEGLAFVARNRILRATALASAAGNFSFAISSAVTFIFLSRTLDLSPLAIGLIVAAGSVSAIVGAAFTPVLSRRVGSVRVIWLALVATGPLAVLTPLAQPGWSALLVVVAMAAGELGQIVYAVTNVSLRQRLCPDDMLSRVNATMRVLIMGLFPLGALVGGMLGELIGLRGTLWVAGGLILLSPIPLIRTFGNTRDIESLAAWRTQP</sequence>
<dbReference type="SUPFAM" id="SSF103473">
    <property type="entry name" value="MFS general substrate transporter"/>
    <property type="match status" value="1"/>
</dbReference>
<feature type="transmembrane region" description="Helical" evidence="6">
    <location>
        <begin position="313"/>
        <end position="335"/>
    </location>
</feature>
<reference evidence="8 9" key="1">
    <citation type="submission" date="2018-10" db="EMBL/GenBank/DDBJ databases">
        <authorList>
            <person name="Li J."/>
        </authorList>
    </citation>
    <scope>NUCLEOTIDE SEQUENCE [LARGE SCALE GENOMIC DNA]</scope>
    <source>
        <strain evidence="8 9">ZD1-4</strain>
    </source>
</reference>
<dbReference type="InterPro" id="IPR011701">
    <property type="entry name" value="MFS"/>
</dbReference>
<evidence type="ECO:0000256" key="6">
    <source>
        <dbReference type="SAM" id="Phobius"/>
    </source>
</evidence>
<dbReference type="GO" id="GO:0022857">
    <property type="term" value="F:transmembrane transporter activity"/>
    <property type="evidence" value="ECO:0007669"/>
    <property type="project" value="InterPro"/>
</dbReference>
<keyword evidence="9" id="KW-1185">Reference proteome</keyword>
<feature type="transmembrane region" description="Helical" evidence="6">
    <location>
        <begin position="227"/>
        <end position="248"/>
    </location>
</feature>
<evidence type="ECO:0000313" key="8">
    <source>
        <dbReference type="EMBL" id="RLQ83947.1"/>
    </source>
</evidence>
<feature type="transmembrane region" description="Helical" evidence="6">
    <location>
        <begin position="163"/>
        <end position="190"/>
    </location>
</feature>
<comment type="caution">
    <text evidence="8">The sequence shown here is derived from an EMBL/GenBank/DDBJ whole genome shotgun (WGS) entry which is preliminary data.</text>
</comment>
<feature type="transmembrane region" description="Helical" evidence="6">
    <location>
        <begin position="382"/>
        <end position="400"/>
    </location>
</feature>
<dbReference type="RefSeq" id="WP_121658992.1">
    <property type="nucleotide sequence ID" value="NZ_BMEK01000002.1"/>
</dbReference>
<name>A0A3L7J0J4_9MICO</name>
<dbReference type="InterPro" id="IPR020846">
    <property type="entry name" value="MFS_dom"/>
</dbReference>
<dbReference type="EMBL" id="RCWJ01000002">
    <property type="protein sequence ID" value="RLQ83947.1"/>
    <property type="molecule type" value="Genomic_DNA"/>
</dbReference>
<keyword evidence="4 6" id="KW-1133">Transmembrane helix</keyword>
<evidence type="ECO:0000259" key="7">
    <source>
        <dbReference type="PROSITE" id="PS50850"/>
    </source>
</evidence>
<dbReference type="Pfam" id="PF07690">
    <property type="entry name" value="MFS_1"/>
    <property type="match status" value="1"/>
</dbReference>
<dbReference type="PROSITE" id="PS50850">
    <property type="entry name" value="MFS"/>
    <property type="match status" value="1"/>
</dbReference>
<feature type="transmembrane region" description="Helical" evidence="6">
    <location>
        <begin position="254"/>
        <end position="277"/>
    </location>
</feature>
<dbReference type="AlphaFoldDB" id="A0A3L7J0J4"/>
<dbReference type="GO" id="GO:0005886">
    <property type="term" value="C:plasma membrane"/>
    <property type="evidence" value="ECO:0007669"/>
    <property type="project" value="UniProtKB-SubCell"/>
</dbReference>
<feature type="transmembrane region" description="Helical" evidence="6">
    <location>
        <begin position="356"/>
        <end position="376"/>
    </location>
</feature>
<comment type="subcellular location">
    <subcellularLocation>
        <location evidence="1">Cell membrane</location>
        <topology evidence="1">Multi-pass membrane protein</topology>
    </subcellularLocation>
</comment>
<proteinExistence type="predicted"/>
<feature type="transmembrane region" description="Helical" evidence="6">
    <location>
        <begin position="88"/>
        <end position="121"/>
    </location>
</feature>
<feature type="transmembrane region" description="Helical" evidence="6">
    <location>
        <begin position="48"/>
        <end position="67"/>
    </location>
</feature>
<dbReference type="Gene3D" id="1.20.1250.20">
    <property type="entry name" value="MFS general substrate transporter like domains"/>
    <property type="match status" value="1"/>
</dbReference>
<dbReference type="OrthoDB" id="9815525at2"/>
<feature type="transmembrane region" description="Helical" evidence="6">
    <location>
        <begin position="289"/>
        <end position="307"/>
    </location>
</feature>
<evidence type="ECO:0000313" key="9">
    <source>
        <dbReference type="Proteomes" id="UP000282460"/>
    </source>
</evidence>
<dbReference type="PANTHER" id="PTHR23513">
    <property type="entry name" value="INTEGRAL MEMBRANE EFFLUX PROTEIN-RELATED"/>
    <property type="match status" value="1"/>
</dbReference>
<accession>A0A3L7J0J4</accession>
<evidence type="ECO:0000256" key="4">
    <source>
        <dbReference type="ARBA" id="ARBA00022989"/>
    </source>
</evidence>
<organism evidence="8 9">
    <name type="scientific">Mycetocola zhadangensis</name>
    <dbReference type="NCBI Taxonomy" id="1164595"/>
    <lineage>
        <taxon>Bacteria</taxon>
        <taxon>Bacillati</taxon>
        <taxon>Actinomycetota</taxon>
        <taxon>Actinomycetes</taxon>
        <taxon>Micrococcales</taxon>
        <taxon>Microbacteriaceae</taxon>
        <taxon>Mycetocola</taxon>
    </lineage>
</organism>
<evidence type="ECO:0000256" key="2">
    <source>
        <dbReference type="ARBA" id="ARBA00022475"/>
    </source>
</evidence>
<keyword evidence="2" id="KW-1003">Cell membrane</keyword>
<dbReference type="CDD" id="cd06173">
    <property type="entry name" value="MFS_MefA_like"/>
    <property type="match status" value="1"/>
</dbReference>
<keyword evidence="5 6" id="KW-0472">Membrane</keyword>
<dbReference type="InterPro" id="IPR001958">
    <property type="entry name" value="Tet-R_TetA/multi-R_MdtG-like"/>
</dbReference>
<evidence type="ECO:0000256" key="1">
    <source>
        <dbReference type="ARBA" id="ARBA00004651"/>
    </source>
</evidence>
<feature type="domain" description="Major facilitator superfamily (MFS) profile" evidence="7">
    <location>
        <begin position="222"/>
        <end position="416"/>
    </location>
</feature>
<dbReference type="InterPro" id="IPR036259">
    <property type="entry name" value="MFS_trans_sf"/>
</dbReference>
<evidence type="ECO:0000256" key="3">
    <source>
        <dbReference type="ARBA" id="ARBA00022692"/>
    </source>
</evidence>
<protein>
    <submittedName>
        <fullName evidence="8">MFS transporter</fullName>
    </submittedName>
</protein>
<keyword evidence="3 6" id="KW-0812">Transmembrane</keyword>
<dbReference type="PANTHER" id="PTHR23513:SF6">
    <property type="entry name" value="MAJOR FACILITATOR SUPERFAMILY ASSOCIATED DOMAIN-CONTAINING PROTEIN"/>
    <property type="match status" value="1"/>
</dbReference>